<dbReference type="SUPFAM" id="SSF48208">
    <property type="entry name" value="Six-hairpin glycosidases"/>
    <property type="match status" value="1"/>
</dbReference>
<dbReference type="EMBL" id="RZGK01000002">
    <property type="protein sequence ID" value="KAF9700866.1"/>
    <property type="molecule type" value="Genomic_DNA"/>
</dbReference>
<dbReference type="Gene3D" id="1.50.10.20">
    <property type="match status" value="1"/>
</dbReference>
<dbReference type="Proteomes" id="UP000651452">
    <property type="component" value="Unassembled WGS sequence"/>
</dbReference>
<reference evidence="13" key="2">
    <citation type="submission" date="2020-09" db="EMBL/GenBank/DDBJ databases">
        <title>Reference genome assembly for Australian Ascochyta lentis isolate Al4.</title>
        <authorList>
            <person name="Lee R.C."/>
            <person name="Farfan-Caceres L.M."/>
            <person name="Debler J.W."/>
            <person name="Williams A.H."/>
            <person name="Henares B.M."/>
        </authorList>
    </citation>
    <scope>NUCLEOTIDE SEQUENCE</scope>
    <source>
        <strain evidence="13">Al4</strain>
    </source>
</reference>
<keyword evidence="14" id="KW-1185">Reference proteome</keyword>
<keyword evidence="11" id="KW-0812">Transmembrane</keyword>
<dbReference type="PIRSF" id="PIRSF016302">
    <property type="entry name" value="Man_a_manosd"/>
    <property type="match status" value="1"/>
</dbReference>
<evidence type="ECO:0000256" key="6">
    <source>
        <dbReference type="ARBA" id="ARBA00022801"/>
    </source>
</evidence>
<dbReference type="FunFam" id="1.50.10.20:FF:000006">
    <property type="entry name" value="Mannan endo-1,6-alpha-mannosidase"/>
    <property type="match status" value="1"/>
</dbReference>
<evidence type="ECO:0000313" key="13">
    <source>
        <dbReference type="EMBL" id="KAF9700866.1"/>
    </source>
</evidence>
<keyword evidence="8" id="KW-0325">Glycoprotein</keyword>
<comment type="subcellular location">
    <subcellularLocation>
        <location evidence="2">Endomembrane system</location>
    </subcellularLocation>
</comment>
<dbReference type="PANTHER" id="PTHR12145:SF36">
    <property type="entry name" value="MANNAN ENDO-1,6-ALPHA-MANNOSIDASE DCW1"/>
    <property type="match status" value="1"/>
</dbReference>
<evidence type="ECO:0000256" key="11">
    <source>
        <dbReference type="SAM" id="Phobius"/>
    </source>
</evidence>
<dbReference type="InterPro" id="IPR005198">
    <property type="entry name" value="Glyco_hydro_76"/>
</dbReference>
<evidence type="ECO:0000256" key="2">
    <source>
        <dbReference type="ARBA" id="ARBA00004308"/>
    </source>
</evidence>
<protein>
    <recommendedName>
        <fullName evidence="4 10">Mannan endo-1,6-alpha-mannosidase</fullName>
        <ecNumber evidence="4 10">3.2.1.101</ecNumber>
    </recommendedName>
</protein>
<sequence length="454" mass="48665">MLVRSGILSLVFALFASRAAALDLDVNSQDSIKSTAKILASSVVAFYDDTLKDDLTPGLFPDPYYWWESGLAFNTLIEYYGLTNDSEYNSRISEALQHQLGDNDAFMPANQTKTLGNDDQSFWGLASLSAYEVQLPAPASGTWLDFAKNVFDTQTMRWDTKSCGGGLKWQIFTFNNGYNYKNSLSNGQLFLLAARLADLTGNATYAEWANRIYTWTTDIGLVSDSQHVYDGTDDKQNCTTINRIQWTANHATFTEGAALMYNVSNASQNWTDILTGFVNASSIFTGDDGAIVEVACENNGKCDTDQRAFKGIVTRSFGRAARVAPFISDSIHDILVASAKGAANNCESSGDSVACRLSWSNSSTGTWEQATTADGNLGETLNALQAVQALLWPTFDFAVGMTNGTAGSLNPNATTSGSPSGTSGIIAQHTGAATSLAVSFTFVLAVAFAAAVSC</sequence>
<keyword evidence="9 10" id="KW-0326">Glycosidase</keyword>
<evidence type="ECO:0000313" key="14">
    <source>
        <dbReference type="Proteomes" id="UP000651452"/>
    </source>
</evidence>
<dbReference type="PANTHER" id="PTHR12145">
    <property type="entry name" value="MANNAN ENDO-1,6-ALPHA-MANNOSIDASE DCW1"/>
    <property type="match status" value="1"/>
</dbReference>
<evidence type="ECO:0000256" key="7">
    <source>
        <dbReference type="ARBA" id="ARBA00023136"/>
    </source>
</evidence>
<dbReference type="GO" id="GO:0016052">
    <property type="term" value="P:carbohydrate catabolic process"/>
    <property type="evidence" value="ECO:0007669"/>
    <property type="project" value="InterPro"/>
</dbReference>
<comment type="catalytic activity">
    <reaction evidence="1 10">
        <text>Random hydrolysis of (1-&gt;6)-alpha-D-mannosidic linkages in unbranched (1-&gt;6)-mannans.</text>
        <dbReference type="EC" id="3.2.1.101"/>
    </reaction>
</comment>
<dbReference type="InterPro" id="IPR008928">
    <property type="entry name" value="6-hairpin_glycosidase_sf"/>
</dbReference>
<comment type="caution">
    <text evidence="13">The sequence shown here is derived from an EMBL/GenBank/DDBJ whole genome shotgun (WGS) entry which is preliminary data.</text>
</comment>
<dbReference type="OrthoDB" id="4187847at2759"/>
<dbReference type="EC" id="3.2.1.101" evidence="4 10"/>
<feature type="transmembrane region" description="Helical" evidence="11">
    <location>
        <begin position="432"/>
        <end position="452"/>
    </location>
</feature>
<feature type="chain" id="PRO_5034609849" description="Mannan endo-1,6-alpha-mannosidase" evidence="12">
    <location>
        <begin position="22"/>
        <end position="454"/>
    </location>
</feature>
<evidence type="ECO:0000256" key="3">
    <source>
        <dbReference type="ARBA" id="ARBA00009699"/>
    </source>
</evidence>
<evidence type="ECO:0000256" key="1">
    <source>
        <dbReference type="ARBA" id="ARBA00001452"/>
    </source>
</evidence>
<name>A0A8H7MHH6_9PLEO</name>
<dbReference type="AlphaFoldDB" id="A0A8H7MHH6"/>
<accession>A0A8H7MHH6</accession>
<reference evidence="13" key="1">
    <citation type="submission" date="2018-12" db="EMBL/GenBank/DDBJ databases">
        <authorList>
            <person name="Syme R.A."/>
            <person name="Farfan-Caceres L."/>
            <person name="Lichtenzveig J."/>
        </authorList>
    </citation>
    <scope>NUCLEOTIDE SEQUENCE</scope>
    <source>
        <strain evidence="13">Al4</strain>
    </source>
</reference>
<keyword evidence="5 12" id="KW-0732">Signal</keyword>
<dbReference type="GO" id="GO:0008496">
    <property type="term" value="F:mannan endo-1,6-alpha-mannosidase activity"/>
    <property type="evidence" value="ECO:0007669"/>
    <property type="project" value="UniProtKB-UniRule"/>
</dbReference>
<evidence type="ECO:0000256" key="8">
    <source>
        <dbReference type="ARBA" id="ARBA00023180"/>
    </source>
</evidence>
<dbReference type="InterPro" id="IPR014480">
    <property type="entry name" value="Mannan-1_6-alpha_mannosidase"/>
</dbReference>
<evidence type="ECO:0000256" key="4">
    <source>
        <dbReference type="ARBA" id="ARBA00012350"/>
    </source>
</evidence>
<dbReference type="Pfam" id="PF03663">
    <property type="entry name" value="Glyco_hydro_76"/>
    <property type="match status" value="1"/>
</dbReference>
<organism evidence="13 14">
    <name type="scientific">Ascochyta lentis</name>
    <dbReference type="NCBI Taxonomy" id="205686"/>
    <lineage>
        <taxon>Eukaryota</taxon>
        <taxon>Fungi</taxon>
        <taxon>Dikarya</taxon>
        <taxon>Ascomycota</taxon>
        <taxon>Pezizomycotina</taxon>
        <taxon>Dothideomycetes</taxon>
        <taxon>Pleosporomycetidae</taxon>
        <taxon>Pleosporales</taxon>
        <taxon>Pleosporineae</taxon>
        <taxon>Didymellaceae</taxon>
        <taxon>Ascochyta</taxon>
    </lineage>
</organism>
<proteinExistence type="inferred from homology"/>
<dbReference type="GO" id="GO:0012505">
    <property type="term" value="C:endomembrane system"/>
    <property type="evidence" value="ECO:0007669"/>
    <property type="project" value="UniProtKB-SubCell"/>
</dbReference>
<comment type="similarity">
    <text evidence="3 10">Belongs to the glycosyl hydrolase 76 family.</text>
</comment>
<keyword evidence="6 10" id="KW-0378">Hydrolase</keyword>
<keyword evidence="7 11" id="KW-0472">Membrane</keyword>
<dbReference type="GO" id="GO:0009272">
    <property type="term" value="P:fungal-type cell wall biogenesis"/>
    <property type="evidence" value="ECO:0007669"/>
    <property type="project" value="TreeGrafter"/>
</dbReference>
<evidence type="ECO:0000256" key="12">
    <source>
        <dbReference type="SAM" id="SignalP"/>
    </source>
</evidence>
<gene>
    <name evidence="13" type="ORF">EKO04_001064</name>
</gene>
<evidence type="ECO:0000256" key="9">
    <source>
        <dbReference type="ARBA" id="ARBA00023295"/>
    </source>
</evidence>
<keyword evidence="11" id="KW-1133">Transmembrane helix</keyword>
<evidence type="ECO:0000256" key="5">
    <source>
        <dbReference type="ARBA" id="ARBA00022729"/>
    </source>
</evidence>
<evidence type="ECO:0000256" key="10">
    <source>
        <dbReference type="PIRNR" id="PIRNR016302"/>
    </source>
</evidence>
<feature type="signal peptide" evidence="12">
    <location>
        <begin position="1"/>
        <end position="21"/>
    </location>
</feature>